<sequence>MSQHNNAWRLQDWISLQHDRPLQFNDKQSEMMTCLLPLLLCGEQSAQLVFNQEIARLNNGDDDLIKMQRQLLINALREVESDECRHDIALQQVTDNLPVLTDTIKVQRMAKRFYTQLGRVDNYQQHFVRIATLDTCVTHIMHAFEHGKLGRTHRFSQLCGLIKKDEAKHVYVSRHHAILLGATSDNFAQQQEVVSKDLFRLLTTQDKAFEHMGVCLDDLHKKLERKWQ</sequence>
<dbReference type="EMBL" id="JAAIKR010000019">
    <property type="protein sequence ID" value="MBR9729425.1"/>
    <property type="molecule type" value="Genomic_DNA"/>
</dbReference>
<dbReference type="InterPro" id="IPR009078">
    <property type="entry name" value="Ferritin-like_SF"/>
</dbReference>
<comment type="caution">
    <text evidence="1">The sequence shown here is derived from an EMBL/GenBank/DDBJ whole genome shotgun (WGS) entry which is preliminary data.</text>
</comment>
<evidence type="ECO:0000313" key="2">
    <source>
        <dbReference type="Proteomes" id="UP000811844"/>
    </source>
</evidence>
<dbReference type="Proteomes" id="UP000811844">
    <property type="component" value="Unassembled WGS sequence"/>
</dbReference>
<proteinExistence type="predicted"/>
<evidence type="ECO:0008006" key="3">
    <source>
        <dbReference type="Google" id="ProtNLM"/>
    </source>
</evidence>
<name>A0ABS5I7Y3_9GAMM</name>
<protein>
    <recommendedName>
        <fullName evidence="3">3-oxoacyl-ACP synthase</fullName>
    </recommendedName>
</protein>
<dbReference type="SUPFAM" id="SSF47240">
    <property type="entry name" value="Ferritin-like"/>
    <property type="match status" value="1"/>
</dbReference>
<gene>
    <name evidence="1" type="ORF">G3R48_15710</name>
</gene>
<accession>A0ABS5I7Y3</accession>
<dbReference type="RefSeq" id="WP_153666171.1">
    <property type="nucleotide sequence ID" value="NZ_JAAIKR010000019.1"/>
</dbReference>
<reference evidence="1 2" key="1">
    <citation type="submission" date="2020-02" db="EMBL/GenBank/DDBJ databases">
        <title>Shewanella WXL01 sp. nov., a marine bacterium isolated from green algae in Luhuitou Fringing Reef (Northern South China Sea).</title>
        <authorList>
            <person name="Wang X."/>
        </authorList>
    </citation>
    <scope>NUCLEOTIDE SEQUENCE [LARGE SCALE GENOMIC DNA]</scope>
    <source>
        <strain evidence="1 2">MCCC 1A01895</strain>
    </source>
</reference>
<organism evidence="1 2">
    <name type="scientific">Shewanella intestini</name>
    <dbReference type="NCBI Taxonomy" id="2017544"/>
    <lineage>
        <taxon>Bacteria</taxon>
        <taxon>Pseudomonadati</taxon>
        <taxon>Pseudomonadota</taxon>
        <taxon>Gammaproteobacteria</taxon>
        <taxon>Alteromonadales</taxon>
        <taxon>Shewanellaceae</taxon>
        <taxon>Shewanella</taxon>
    </lineage>
</organism>
<evidence type="ECO:0000313" key="1">
    <source>
        <dbReference type="EMBL" id="MBR9729425.1"/>
    </source>
</evidence>
<keyword evidence="2" id="KW-1185">Reference proteome</keyword>